<keyword evidence="9" id="KW-1185">Reference proteome</keyword>
<sequence>MARNVARQIAREAHQSAEVRKDAAQEAAACPVAYCFQESSMLTAGSHSIFIVGWRGRPRLRRKLAEKVKKLMFVHTHNQYIPRYHILRHLDAKEIEKARNEFKLGQLRVAMVGSFFIPGTQFVAVTQYKNAEVAEVKIDENPFAGGRRKRKRGGSSASSLS</sequence>
<dbReference type="Pfam" id="PF00907">
    <property type="entry name" value="T-box"/>
    <property type="match status" value="1"/>
</dbReference>
<comment type="subcellular location">
    <subcellularLocation>
        <location evidence="5">Nucleus</location>
    </subcellularLocation>
</comment>
<dbReference type="Proteomes" id="UP000267029">
    <property type="component" value="Unassembled WGS sequence"/>
</dbReference>
<dbReference type="InterPro" id="IPR036960">
    <property type="entry name" value="T-box_sf"/>
</dbReference>
<keyword evidence="4 5" id="KW-0539">Nucleus</keyword>
<dbReference type="GO" id="GO:0045893">
    <property type="term" value="P:positive regulation of DNA-templated transcription"/>
    <property type="evidence" value="ECO:0007669"/>
    <property type="project" value="InterPro"/>
</dbReference>
<evidence type="ECO:0000259" key="7">
    <source>
        <dbReference type="PROSITE" id="PS50252"/>
    </source>
</evidence>
<dbReference type="EMBL" id="UXSR01006716">
    <property type="protein sequence ID" value="VDD84580.1"/>
    <property type="molecule type" value="Genomic_DNA"/>
</dbReference>
<evidence type="ECO:0000256" key="6">
    <source>
        <dbReference type="SAM" id="MobiDB-lite"/>
    </source>
</evidence>
<proteinExistence type="predicted"/>
<dbReference type="InterPro" id="IPR008967">
    <property type="entry name" value="p53-like_TF_DNA-bd_sf"/>
</dbReference>
<feature type="region of interest" description="Disordered" evidence="6">
    <location>
        <begin position="142"/>
        <end position="161"/>
    </location>
</feature>
<comment type="caution">
    <text evidence="5">Lacks conserved residue(s) required for the propagation of feature annotation.</text>
</comment>
<evidence type="ECO:0000313" key="9">
    <source>
        <dbReference type="Proteomes" id="UP000267029"/>
    </source>
</evidence>
<gene>
    <name evidence="8" type="ORF">MCOS_LOCUS10583</name>
</gene>
<dbReference type="GO" id="GO:0005634">
    <property type="term" value="C:nucleus"/>
    <property type="evidence" value="ECO:0007669"/>
    <property type="project" value="UniProtKB-SubCell"/>
</dbReference>
<protein>
    <recommendedName>
        <fullName evidence="7">T-box domain-containing protein</fullName>
    </recommendedName>
</protein>
<accession>A0A0R3URS7</accession>
<evidence type="ECO:0000313" key="8">
    <source>
        <dbReference type="EMBL" id="VDD84580.1"/>
    </source>
</evidence>
<reference evidence="8 9" key="1">
    <citation type="submission" date="2018-10" db="EMBL/GenBank/DDBJ databases">
        <authorList>
            <consortium name="Pathogen Informatics"/>
        </authorList>
    </citation>
    <scope>NUCLEOTIDE SEQUENCE [LARGE SCALE GENOMIC DNA]</scope>
</reference>
<evidence type="ECO:0000256" key="2">
    <source>
        <dbReference type="ARBA" id="ARBA00023125"/>
    </source>
</evidence>
<name>A0A0R3URS7_MESCO</name>
<keyword evidence="1" id="KW-0805">Transcription regulation</keyword>
<keyword evidence="3" id="KW-0804">Transcription</keyword>
<dbReference type="Gene3D" id="2.60.40.820">
    <property type="entry name" value="Transcription factor, T-box"/>
    <property type="match status" value="1"/>
</dbReference>
<organism evidence="8 9">
    <name type="scientific">Mesocestoides corti</name>
    <name type="common">Flatworm</name>
    <dbReference type="NCBI Taxonomy" id="53468"/>
    <lineage>
        <taxon>Eukaryota</taxon>
        <taxon>Metazoa</taxon>
        <taxon>Spiralia</taxon>
        <taxon>Lophotrochozoa</taxon>
        <taxon>Platyhelminthes</taxon>
        <taxon>Cestoda</taxon>
        <taxon>Eucestoda</taxon>
        <taxon>Cyclophyllidea</taxon>
        <taxon>Mesocestoididae</taxon>
        <taxon>Mesocestoides</taxon>
    </lineage>
</organism>
<evidence type="ECO:0000256" key="1">
    <source>
        <dbReference type="ARBA" id="ARBA00023015"/>
    </source>
</evidence>
<dbReference type="InterPro" id="IPR046360">
    <property type="entry name" value="T-box_DNA-bd"/>
</dbReference>
<dbReference type="GO" id="GO:0003700">
    <property type="term" value="F:DNA-binding transcription factor activity"/>
    <property type="evidence" value="ECO:0007669"/>
    <property type="project" value="InterPro"/>
</dbReference>
<feature type="domain" description="T-box" evidence="7">
    <location>
        <begin position="59"/>
        <end position="149"/>
    </location>
</feature>
<evidence type="ECO:0000256" key="3">
    <source>
        <dbReference type="ARBA" id="ARBA00023163"/>
    </source>
</evidence>
<dbReference type="OrthoDB" id="7442607at2759"/>
<dbReference type="PROSITE" id="PS50252">
    <property type="entry name" value="TBOX_3"/>
    <property type="match status" value="1"/>
</dbReference>
<dbReference type="STRING" id="53468.A0A0R3URS7"/>
<dbReference type="AlphaFoldDB" id="A0A0R3URS7"/>
<keyword evidence="2 5" id="KW-0238">DNA-binding</keyword>
<evidence type="ECO:0000256" key="5">
    <source>
        <dbReference type="PROSITE-ProRule" id="PRU00201"/>
    </source>
</evidence>
<evidence type="ECO:0000256" key="4">
    <source>
        <dbReference type="ARBA" id="ARBA00023242"/>
    </source>
</evidence>
<dbReference type="GO" id="GO:0003677">
    <property type="term" value="F:DNA binding"/>
    <property type="evidence" value="ECO:0007669"/>
    <property type="project" value="UniProtKB-UniRule"/>
</dbReference>
<dbReference type="SUPFAM" id="SSF49417">
    <property type="entry name" value="p53-like transcription factors"/>
    <property type="match status" value="1"/>
</dbReference>